<reference evidence="2 3" key="1">
    <citation type="submission" date="2023-09" db="EMBL/GenBank/DDBJ databases">
        <authorList>
            <person name="Rey-Velasco X."/>
        </authorList>
    </citation>
    <scope>NUCLEOTIDE SEQUENCE [LARGE SCALE GENOMIC DNA]</scope>
    <source>
        <strain evidence="2 3">P117</strain>
    </source>
</reference>
<keyword evidence="2" id="KW-0808">Transferase</keyword>
<accession>A0ABU2ZUT0</accession>
<dbReference type="RefSeq" id="WP_311368691.1">
    <property type="nucleotide sequence ID" value="NZ_JAVRHX010000002.1"/>
</dbReference>
<dbReference type="Pfam" id="PF00534">
    <property type="entry name" value="Glycos_transf_1"/>
    <property type="match status" value="1"/>
</dbReference>
<dbReference type="PANTHER" id="PTHR45947:SF3">
    <property type="entry name" value="SULFOQUINOVOSYL TRANSFERASE SQD2"/>
    <property type="match status" value="1"/>
</dbReference>
<dbReference type="Proteomes" id="UP001253545">
    <property type="component" value="Unassembled WGS sequence"/>
</dbReference>
<feature type="domain" description="Glycosyl transferase family 1" evidence="1">
    <location>
        <begin position="721"/>
        <end position="867"/>
    </location>
</feature>
<dbReference type="Gene3D" id="3.20.20.140">
    <property type="entry name" value="Metal-dependent hydrolases"/>
    <property type="match status" value="1"/>
</dbReference>
<organism evidence="2 3">
    <name type="scientific">Glaciecola petra</name>
    <dbReference type="NCBI Taxonomy" id="3075602"/>
    <lineage>
        <taxon>Bacteria</taxon>
        <taxon>Pseudomonadati</taxon>
        <taxon>Pseudomonadota</taxon>
        <taxon>Gammaproteobacteria</taxon>
        <taxon>Alteromonadales</taxon>
        <taxon>Alteromonadaceae</taxon>
        <taxon>Glaciecola</taxon>
    </lineage>
</organism>
<dbReference type="InterPro" id="IPR001296">
    <property type="entry name" value="Glyco_trans_1"/>
</dbReference>
<sequence>MARDDLIPLDGNFRKKIADEFKHYLAQESTRFDKDNCLKIDLHCHDENSDVPDELWGRILRVPETWLKTKKLVKRLEKTGCTVNTVTNHNNARSCWDLQDKGIDVLPAAEFTCYFDEYNLYLHVLTYGFDREQEKVLNKKRQDIYDFLRYATEKDIPVILPHPLYFYTENENIDFELFEKLAVMFQRFEVLNGQRDLWQSVLTLNWTQSLTPEKIRAYGKKHNLNPADFGVDPDQAKVLTGGSDDHMGIFVGDCGSWLYVENLKQRLETQKPSELALEAIKKGNVSPFGVVLENEKLQIALLDYFAQVATKMKDPGLFRLMFHRGELKDKVSCFVIANVFLELQKRKNINKFLNFVSDTLRGKKPGKLVKWQVHKDYRFCIDYLEQIADANQLPQREFAGKVNESIHKMFNELCLLVVQRLRKASPQTNQTLIKGLFTEDFAGQIEMPSQLSVLFYGNHKKDSNSEGDIGSLIDNLAFPLLILLVILSTMVASTRVLYANRRFLNRFSDYIGKGCHQKRALYLTDTLCDKNGVSNSLSGKLKEIQKYDYPVDFLICHESAKSEPHLHVVKPITSFCAPDYGEQEIRVPDLLEICKIFYEGGYDRIVCSTEGPMAVVSLLIKFKFNVPSYFFMHTDWMDFIKETTDLNKYQRDRIRRIFRALYQQFDGIFTLNSDHKAWLSGYEMELDPNKIFMTAHHAQPATSNVIPVNKQALFADATQHTPILFVACRVSREKGLFELPDLLARVKKHIPDIKLVIAGQGPAEEELKQVMPEAKFLGWLDKQTLASMYAGLDLFVFPSQFDTFGNVILESFVNGMPAISYNCKGPKDIIQNNISGYLVDSPEQMADKIVEYFSSVETKQVMKLAAKARADEYQAEPIMKKFLSDMGLEVEPIAAEVG</sequence>
<dbReference type="EC" id="2.4.-.-" evidence="2"/>
<dbReference type="Gene3D" id="3.40.50.2000">
    <property type="entry name" value="Glycogen Phosphorylase B"/>
    <property type="match status" value="2"/>
</dbReference>
<name>A0ABU2ZUT0_9ALTE</name>
<dbReference type="GO" id="GO:0016757">
    <property type="term" value="F:glycosyltransferase activity"/>
    <property type="evidence" value="ECO:0007669"/>
    <property type="project" value="UniProtKB-KW"/>
</dbReference>
<protein>
    <submittedName>
        <fullName evidence="2">Glycosyltransferase</fullName>
        <ecNumber evidence="2">2.4.-.-</ecNumber>
    </submittedName>
</protein>
<gene>
    <name evidence="2" type="ORF">RM552_10005</name>
</gene>
<evidence type="ECO:0000259" key="1">
    <source>
        <dbReference type="Pfam" id="PF00534"/>
    </source>
</evidence>
<keyword evidence="3" id="KW-1185">Reference proteome</keyword>
<dbReference type="PANTHER" id="PTHR45947">
    <property type="entry name" value="SULFOQUINOVOSYL TRANSFERASE SQD2"/>
    <property type="match status" value="1"/>
</dbReference>
<dbReference type="EMBL" id="JAVRHX010000002">
    <property type="protein sequence ID" value="MDT0595177.1"/>
    <property type="molecule type" value="Genomic_DNA"/>
</dbReference>
<dbReference type="SUPFAM" id="SSF53756">
    <property type="entry name" value="UDP-Glycosyltransferase/glycogen phosphorylase"/>
    <property type="match status" value="1"/>
</dbReference>
<evidence type="ECO:0000313" key="2">
    <source>
        <dbReference type="EMBL" id="MDT0595177.1"/>
    </source>
</evidence>
<comment type="caution">
    <text evidence="2">The sequence shown here is derived from an EMBL/GenBank/DDBJ whole genome shotgun (WGS) entry which is preliminary data.</text>
</comment>
<dbReference type="SUPFAM" id="SSF89550">
    <property type="entry name" value="PHP domain-like"/>
    <property type="match status" value="1"/>
</dbReference>
<evidence type="ECO:0000313" key="3">
    <source>
        <dbReference type="Proteomes" id="UP001253545"/>
    </source>
</evidence>
<proteinExistence type="predicted"/>
<dbReference type="InterPro" id="IPR016195">
    <property type="entry name" value="Pol/histidinol_Pase-like"/>
</dbReference>
<keyword evidence="2" id="KW-0328">Glycosyltransferase</keyword>
<dbReference type="InterPro" id="IPR050194">
    <property type="entry name" value="Glycosyltransferase_grp1"/>
</dbReference>